<reference evidence="2" key="1">
    <citation type="submission" date="2008-03" db="EMBL/GenBank/DDBJ databases">
        <title>Complete sequence of Thermoproteus neutrophilus V24Sta.</title>
        <authorList>
            <consortium name="US DOE Joint Genome Institute"/>
            <person name="Copeland A."/>
            <person name="Lucas S."/>
            <person name="Lapidus A."/>
            <person name="Glavina del Rio T."/>
            <person name="Dalin E."/>
            <person name="Tice H."/>
            <person name="Bruce D."/>
            <person name="Goodwin L."/>
            <person name="Pitluck S."/>
            <person name="Sims D."/>
            <person name="Brettin T."/>
            <person name="Detter J.C."/>
            <person name="Han C."/>
            <person name="Kuske C.R."/>
            <person name="Schmutz J."/>
            <person name="Larimer F."/>
            <person name="Land M."/>
            <person name="Hauser L."/>
            <person name="Kyrpides N."/>
            <person name="Mikhailova N."/>
            <person name="Biddle J.F."/>
            <person name="Zhang Z."/>
            <person name="Fitz-Gibbon S.T."/>
            <person name="Lowe T.M."/>
            <person name="Saltikov C."/>
            <person name="House C.H."/>
            <person name="Richardson P."/>
        </authorList>
    </citation>
    <scope>NUCLEOTIDE SEQUENCE [LARGE SCALE GENOMIC DNA]</scope>
    <source>
        <strain evidence="2">V24Sta</strain>
    </source>
</reference>
<dbReference type="PANTHER" id="PTHR43777:SF1">
    <property type="entry name" value="MOLYBDENUM COFACTOR CYTIDYLYLTRANSFERASE"/>
    <property type="match status" value="1"/>
</dbReference>
<dbReference type="AlphaFoldDB" id="B1YD69"/>
<dbReference type="KEGG" id="tne:Tneu_0793"/>
<sequence>MELKGDSYRRHLRLEPQRCVAALLAAGSSTRFGGDKLLHIWRGRPLVWWAAESLRRAGLEIYIVVNRREVAEAAGGVDGVVYNPWWRFGLSTSVKSALAALYDRPCILWALGDMPCVRPETHLKIAGGCGAGLAVPTYGGRRGNPVASCRDVYPLAMGLTGDVGLRALINAVSTKYIPVDDPGVLIDVDSPGELESLSSCLEPSPLL</sequence>
<feature type="domain" description="MobA-like NTP transferase" evidence="1">
    <location>
        <begin position="21"/>
        <end position="171"/>
    </location>
</feature>
<dbReference type="STRING" id="444157.Tneu_0793"/>
<organism evidence="2 3">
    <name type="scientific">Pyrobaculum neutrophilum (strain DSM 2338 / JCM 9278 / NBRC 100436 / V24Sta)</name>
    <name type="common">Thermoproteus neutrophilus</name>
    <dbReference type="NCBI Taxonomy" id="444157"/>
    <lineage>
        <taxon>Archaea</taxon>
        <taxon>Thermoproteota</taxon>
        <taxon>Thermoprotei</taxon>
        <taxon>Thermoproteales</taxon>
        <taxon>Thermoproteaceae</taxon>
        <taxon>Pyrobaculum</taxon>
    </lineage>
</organism>
<dbReference type="Proteomes" id="UP000001694">
    <property type="component" value="Chromosome"/>
</dbReference>
<dbReference type="CDD" id="cd04182">
    <property type="entry name" value="GT_2_like_f"/>
    <property type="match status" value="1"/>
</dbReference>
<dbReference type="eggNOG" id="arCOG01873">
    <property type="taxonomic scope" value="Archaea"/>
</dbReference>
<dbReference type="PANTHER" id="PTHR43777">
    <property type="entry name" value="MOLYBDENUM COFACTOR CYTIDYLYLTRANSFERASE"/>
    <property type="match status" value="1"/>
</dbReference>
<dbReference type="GeneID" id="6164321"/>
<dbReference type="HOGENOM" id="CLU_061980_4_1_2"/>
<gene>
    <name evidence="2" type="ordered locus">Tneu_0793</name>
</gene>
<protein>
    <recommendedName>
        <fullName evidence="1">MobA-like NTP transferase domain-containing protein</fullName>
    </recommendedName>
</protein>
<proteinExistence type="predicted"/>
<accession>B1YD69</accession>
<evidence type="ECO:0000259" key="1">
    <source>
        <dbReference type="Pfam" id="PF12804"/>
    </source>
</evidence>
<dbReference type="Pfam" id="PF12804">
    <property type="entry name" value="NTP_transf_3"/>
    <property type="match status" value="1"/>
</dbReference>
<dbReference type="InterPro" id="IPR025877">
    <property type="entry name" value="MobA-like_NTP_Trfase"/>
</dbReference>
<dbReference type="GO" id="GO:0016779">
    <property type="term" value="F:nucleotidyltransferase activity"/>
    <property type="evidence" value="ECO:0007669"/>
    <property type="project" value="UniProtKB-ARBA"/>
</dbReference>
<keyword evidence="3" id="KW-1185">Reference proteome</keyword>
<name>B1YD69_PYRNV</name>
<dbReference type="SUPFAM" id="SSF53448">
    <property type="entry name" value="Nucleotide-diphospho-sugar transferases"/>
    <property type="match status" value="1"/>
</dbReference>
<evidence type="ECO:0000313" key="2">
    <source>
        <dbReference type="EMBL" id="ACB39732.1"/>
    </source>
</evidence>
<evidence type="ECO:0000313" key="3">
    <source>
        <dbReference type="Proteomes" id="UP000001694"/>
    </source>
</evidence>
<dbReference type="Gene3D" id="3.90.550.10">
    <property type="entry name" value="Spore Coat Polysaccharide Biosynthesis Protein SpsA, Chain A"/>
    <property type="match status" value="1"/>
</dbReference>
<dbReference type="RefSeq" id="WP_012350152.1">
    <property type="nucleotide sequence ID" value="NC_010525.1"/>
</dbReference>
<dbReference type="InterPro" id="IPR029044">
    <property type="entry name" value="Nucleotide-diphossugar_trans"/>
</dbReference>
<dbReference type="EMBL" id="CP001014">
    <property type="protein sequence ID" value="ACB39732.1"/>
    <property type="molecule type" value="Genomic_DNA"/>
</dbReference>